<evidence type="ECO:0000259" key="5">
    <source>
        <dbReference type="Pfam" id="PF01379"/>
    </source>
</evidence>
<proteinExistence type="inferred from homology"/>
<dbReference type="EC" id="2.5.1.61" evidence="4"/>
<dbReference type="AlphaFoldDB" id="A0AAE4ME24"/>
<dbReference type="PANTHER" id="PTHR11557:SF0">
    <property type="entry name" value="PORPHOBILINOGEN DEAMINASE"/>
    <property type="match status" value="1"/>
</dbReference>
<dbReference type="PIRSF" id="PIRSF001438">
    <property type="entry name" value="4pyrrol_synth_OHMeBilane_synth"/>
    <property type="match status" value="1"/>
</dbReference>
<dbReference type="GO" id="GO:0004418">
    <property type="term" value="F:hydroxymethylbilane synthase activity"/>
    <property type="evidence" value="ECO:0007669"/>
    <property type="project" value="UniProtKB-UniRule"/>
</dbReference>
<evidence type="ECO:0000313" key="7">
    <source>
        <dbReference type="EMBL" id="MDV0442426.1"/>
    </source>
</evidence>
<organism evidence="7 8">
    <name type="scientific">Methanorbis furvi</name>
    <dbReference type="NCBI Taxonomy" id="3028299"/>
    <lineage>
        <taxon>Archaea</taxon>
        <taxon>Methanobacteriati</taxon>
        <taxon>Methanobacteriota</taxon>
        <taxon>Stenosarchaea group</taxon>
        <taxon>Methanomicrobia</taxon>
        <taxon>Methanomicrobiales</taxon>
        <taxon>Methanocorpusculaceae</taxon>
        <taxon>Methanorbis</taxon>
    </lineage>
</organism>
<dbReference type="GO" id="GO:0006782">
    <property type="term" value="P:protoporphyrinogen IX biosynthetic process"/>
    <property type="evidence" value="ECO:0007669"/>
    <property type="project" value="UniProtKB-UniRule"/>
</dbReference>
<dbReference type="PRINTS" id="PR00151">
    <property type="entry name" value="PORPHBDMNASE"/>
</dbReference>
<sequence length="298" mass="32368">MMSVKIGTRGSKLALAQTNNVLGLLSKNDVAAESEIITTVGDAVLDRGLHQIGGQGVFVRELDNAILRGEIDAAVHSMKDIPAERPDGLITAAILPRDPPWDFFVFNRPVDEIYSVGTSSTRRRAQLLRYYQCMPQVRVEPLRGNVDTRLSKLNDGLYDAIVLAEAGLVRLGYHVNGVRLPLDMFVPSPNQGTVAVVCRDTPELLEAFAPLNDYRTTLDTGIERAVMEQVGGGCFTPQGIFCQNGHLIAEVLSLDGTRGERITGTVGSIEEAREIGVQFKEIASDLIEEARAALGLKV</sequence>
<evidence type="ECO:0000313" key="8">
    <source>
        <dbReference type="Proteomes" id="UP001273136"/>
    </source>
</evidence>
<keyword evidence="8" id="KW-1185">Reference proteome</keyword>
<dbReference type="RefSeq" id="WP_338094847.1">
    <property type="nucleotide sequence ID" value="NZ_JAWDKA010000009.1"/>
</dbReference>
<name>A0AAE4ME24_9EURY</name>
<dbReference type="InterPro" id="IPR022417">
    <property type="entry name" value="Porphobilin_deaminase_N"/>
</dbReference>
<comment type="caution">
    <text evidence="7">The sequence shown here is derived from an EMBL/GenBank/DDBJ whole genome shotgun (WGS) entry which is preliminary data.</text>
</comment>
<dbReference type="PANTHER" id="PTHR11557">
    <property type="entry name" value="PORPHOBILINOGEN DEAMINASE"/>
    <property type="match status" value="1"/>
</dbReference>
<dbReference type="Pfam" id="PF03900">
    <property type="entry name" value="Porphobil_deamC"/>
    <property type="match status" value="1"/>
</dbReference>
<dbReference type="InterPro" id="IPR022418">
    <property type="entry name" value="Porphobilinogen_deaminase_C"/>
</dbReference>
<feature type="domain" description="Porphobilinogen deaminase N-terminal" evidence="5">
    <location>
        <begin position="4"/>
        <end position="203"/>
    </location>
</feature>
<dbReference type="SUPFAM" id="SSF53850">
    <property type="entry name" value="Periplasmic binding protein-like II"/>
    <property type="match status" value="1"/>
</dbReference>
<dbReference type="Proteomes" id="UP001273136">
    <property type="component" value="Unassembled WGS sequence"/>
</dbReference>
<evidence type="ECO:0000259" key="6">
    <source>
        <dbReference type="Pfam" id="PF03900"/>
    </source>
</evidence>
<keyword evidence="2 4" id="KW-0808">Transferase</keyword>
<dbReference type="GO" id="GO:0005737">
    <property type="term" value="C:cytoplasm"/>
    <property type="evidence" value="ECO:0007669"/>
    <property type="project" value="UniProtKB-UniRule"/>
</dbReference>
<comment type="miscellaneous">
    <text evidence="4">The porphobilinogen subunits are added to the dipyrromethane group.</text>
</comment>
<evidence type="ECO:0000256" key="1">
    <source>
        <dbReference type="ARBA" id="ARBA00005638"/>
    </source>
</evidence>
<gene>
    <name evidence="4 7" type="primary">hemC</name>
    <name evidence="7" type="ORF">McpAg1_16680</name>
</gene>
<dbReference type="Gene3D" id="3.30.160.40">
    <property type="entry name" value="Porphobilinogen deaminase, C-terminal domain"/>
    <property type="match status" value="1"/>
</dbReference>
<dbReference type="InterPro" id="IPR000860">
    <property type="entry name" value="HemC"/>
</dbReference>
<accession>A0AAE4ME24</accession>
<feature type="domain" description="Porphobilinogen deaminase C-terminal" evidence="6">
    <location>
        <begin position="222"/>
        <end position="279"/>
    </location>
</feature>
<dbReference type="Gene3D" id="3.40.190.10">
    <property type="entry name" value="Periplasmic binding protein-like II"/>
    <property type="match status" value="2"/>
</dbReference>
<comment type="cofactor">
    <cofactor evidence="4">
        <name>dipyrromethane</name>
        <dbReference type="ChEBI" id="CHEBI:60342"/>
    </cofactor>
    <text evidence="4">Binds 1 dipyrromethane group covalently.</text>
</comment>
<dbReference type="NCBIfam" id="TIGR00212">
    <property type="entry name" value="hemC"/>
    <property type="match status" value="1"/>
</dbReference>
<evidence type="ECO:0000256" key="3">
    <source>
        <dbReference type="ARBA" id="ARBA00023244"/>
    </source>
</evidence>
<protein>
    <recommendedName>
        <fullName evidence="4">Probable porphobilinogen deaminase</fullName>
        <shortName evidence="4">PBG</shortName>
        <ecNumber evidence="4">2.5.1.61</ecNumber>
    </recommendedName>
    <alternativeName>
        <fullName evidence="4">Hydroxymethylbilane synthase</fullName>
        <shortName evidence="4">HMBS</shortName>
    </alternativeName>
    <alternativeName>
        <fullName evidence="4">Pre-uroporphyrinogen synthase</fullName>
    </alternativeName>
</protein>
<comment type="function">
    <text evidence="4">Tetrapolymerization of the monopyrrole PBG into the hydroxymethylbilane pre-uroporphyrinogen in several discrete steps.</text>
</comment>
<dbReference type="Pfam" id="PF01379">
    <property type="entry name" value="Porphobil_deam"/>
    <property type="match status" value="1"/>
</dbReference>
<comment type="similarity">
    <text evidence="1 4">Belongs to the HMBS family.</text>
</comment>
<comment type="catalytic activity">
    <reaction evidence="4">
        <text>4 porphobilinogen + H2O = hydroxymethylbilane + 4 NH4(+)</text>
        <dbReference type="Rhea" id="RHEA:13185"/>
        <dbReference type="ChEBI" id="CHEBI:15377"/>
        <dbReference type="ChEBI" id="CHEBI:28938"/>
        <dbReference type="ChEBI" id="CHEBI:57845"/>
        <dbReference type="ChEBI" id="CHEBI:58126"/>
        <dbReference type="EC" id="2.5.1.61"/>
    </reaction>
</comment>
<dbReference type="EMBL" id="JAWDKA010000009">
    <property type="protein sequence ID" value="MDV0442426.1"/>
    <property type="molecule type" value="Genomic_DNA"/>
</dbReference>
<dbReference type="InterPro" id="IPR036803">
    <property type="entry name" value="Porphobilinogen_deaminase_C_sf"/>
</dbReference>
<feature type="modified residue" description="S-(dipyrrolylmethanemethyl)cysteine" evidence="4">
    <location>
        <position position="234"/>
    </location>
</feature>
<evidence type="ECO:0000256" key="2">
    <source>
        <dbReference type="ARBA" id="ARBA00022679"/>
    </source>
</evidence>
<dbReference type="SUPFAM" id="SSF54782">
    <property type="entry name" value="Porphobilinogen deaminase (hydroxymethylbilane synthase), C-terminal domain"/>
    <property type="match status" value="1"/>
</dbReference>
<evidence type="ECO:0000256" key="4">
    <source>
        <dbReference type="HAMAP-Rule" id="MF_00260"/>
    </source>
</evidence>
<reference evidence="7" key="1">
    <citation type="submission" date="2023-06" db="EMBL/GenBank/DDBJ databases">
        <title>Genome sequence of Methancorpusculaceae sp. Ag1.</title>
        <authorList>
            <person name="Protasov E."/>
            <person name="Platt K."/>
            <person name="Poehlein A."/>
            <person name="Daniel R."/>
            <person name="Brune A."/>
        </authorList>
    </citation>
    <scope>NUCLEOTIDE SEQUENCE</scope>
    <source>
        <strain evidence="7">Ag1</strain>
    </source>
</reference>
<dbReference type="HAMAP" id="MF_00260">
    <property type="entry name" value="Porphobil_deam"/>
    <property type="match status" value="1"/>
</dbReference>
<keyword evidence="3 4" id="KW-0627">Porphyrin biosynthesis</keyword>